<dbReference type="STRING" id="1076935.U4KVD1"/>
<keyword evidence="5" id="KW-1185">Reference proteome</keyword>
<comment type="similarity">
    <text evidence="1">Belongs to the SUN family.</text>
</comment>
<evidence type="ECO:0000256" key="2">
    <source>
        <dbReference type="SAM" id="MobiDB-lite"/>
    </source>
</evidence>
<dbReference type="AlphaFoldDB" id="U4KVD1"/>
<accession>U4KVD1</accession>
<proteinExistence type="inferred from homology"/>
<evidence type="ECO:0000313" key="5">
    <source>
        <dbReference type="Proteomes" id="UP000018144"/>
    </source>
</evidence>
<dbReference type="InterPro" id="IPR053088">
    <property type="entry name" value="Beta-glucosidase/SUN-like"/>
</dbReference>
<dbReference type="eggNOG" id="ENOG502QWHV">
    <property type="taxonomic scope" value="Eukaryota"/>
</dbReference>
<feature type="region of interest" description="Disordered" evidence="2">
    <location>
        <begin position="528"/>
        <end position="547"/>
    </location>
</feature>
<reference evidence="4 5" key="1">
    <citation type="journal article" date="2013" name="PLoS Genet.">
        <title>The genome and development-dependent transcriptomes of Pyronema confluens: a window into fungal evolution.</title>
        <authorList>
            <person name="Traeger S."/>
            <person name="Altegoer F."/>
            <person name="Freitag M."/>
            <person name="Gabaldon T."/>
            <person name="Kempken F."/>
            <person name="Kumar A."/>
            <person name="Marcet-Houben M."/>
            <person name="Poggeler S."/>
            <person name="Stajich J.E."/>
            <person name="Nowrousian M."/>
        </authorList>
    </citation>
    <scope>NUCLEOTIDE SEQUENCE [LARGE SCALE GENOMIC DNA]</scope>
    <source>
        <strain evidence="5">CBS 100304</strain>
        <tissue evidence="4">Vegetative mycelium</tissue>
    </source>
</reference>
<feature type="region of interest" description="Disordered" evidence="2">
    <location>
        <begin position="435"/>
        <end position="493"/>
    </location>
</feature>
<evidence type="ECO:0000313" key="4">
    <source>
        <dbReference type="EMBL" id="CCX05478.1"/>
    </source>
</evidence>
<protein>
    <submittedName>
        <fullName evidence="4">Similar to Uncharacterized protein YMR244W acc. no. Q04018</fullName>
    </submittedName>
</protein>
<dbReference type="Pfam" id="PF03856">
    <property type="entry name" value="SUN"/>
    <property type="match status" value="1"/>
</dbReference>
<dbReference type="OrthoDB" id="5554151at2759"/>
<evidence type="ECO:0000256" key="3">
    <source>
        <dbReference type="SAM" id="SignalP"/>
    </source>
</evidence>
<dbReference type="PANTHER" id="PTHR31654">
    <property type="entry name" value="SECRETED BETA-GLUCOSIDASE ADG3-RELATED"/>
    <property type="match status" value="1"/>
</dbReference>
<dbReference type="PANTHER" id="PTHR31654:SF0">
    <property type="entry name" value="SECRETED BETA-GLUCOSIDASE ADG3-RELATED"/>
    <property type="match status" value="1"/>
</dbReference>
<dbReference type="InterPro" id="IPR005556">
    <property type="entry name" value="SUN"/>
</dbReference>
<name>U4KVD1_PYROM</name>
<feature type="chain" id="PRO_5004651665" evidence="3">
    <location>
        <begin position="21"/>
        <end position="569"/>
    </location>
</feature>
<gene>
    <name evidence="4" type="ORF">PCON_05065</name>
</gene>
<dbReference type="Proteomes" id="UP000018144">
    <property type="component" value="Unassembled WGS sequence"/>
</dbReference>
<dbReference type="EMBL" id="HF935255">
    <property type="protein sequence ID" value="CCX05478.1"/>
    <property type="molecule type" value="Genomic_DNA"/>
</dbReference>
<keyword evidence="3" id="KW-0732">Signal</keyword>
<feature type="signal peptide" evidence="3">
    <location>
        <begin position="1"/>
        <end position="20"/>
    </location>
</feature>
<feature type="compositionally biased region" description="Low complexity" evidence="2">
    <location>
        <begin position="435"/>
        <end position="457"/>
    </location>
</feature>
<sequence>MRSTAIFAFFSLLLAGEAIAHDHGVMGKRHAHHRLFKKVAQDQGQVVKRGTCEFPKDEGLVAVTPDAMNAGWAMSPDQPCRPGNYCPYACPPGQLMAQWSPKATSYKYPESMDGGLYCDENGQIHKPFPNKPYCYDGVGTVTCKNKAPKPVAFCQTVLPGNEAMLIPTNVDQEAVLAVPDTKYWAGTAAHHEEACVWGTKDKPIGNWSPYVAGANAADSGETFVKLGWNPIYIEPDVKFRDIVPDWGVRIECDGACSGLPCEIDPSKHQVNECSQKNTPGAGGANFCVVGVPKGVTATIVVFSKEGENSPHDDIKVGKPISKPELPVSIPKVDLPKSSDVVKAVESAVQEPAEKAQDVVKTLGSQNESGNQDAEEIKPMQAVSSTYVSPSVYPSLSSQFSSSYPMSSTSSESAPASAYVSESVSVPAPAYVSASVSAPAPSYTPHSSPSPVYYPSPVKENTPPTYSSSSFNGTDSTSYDSSSSGSSDASSTSASSQYSQYSKYASDKSSNTLTLYYASASGYPVAPTNGTIPGKTGSPSPIESQTSSASSTTLPALALFITVAYSILLL</sequence>
<evidence type="ECO:0000256" key="1">
    <source>
        <dbReference type="ARBA" id="ARBA00010579"/>
    </source>
</evidence>
<feature type="compositionally biased region" description="Low complexity" evidence="2">
    <location>
        <begin position="464"/>
        <end position="493"/>
    </location>
</feature>
<feature type="compositionally biased region" description="Low complexity" evidence="2">
    <location>
        <begin position="537"/>
        <end position="547"/>
    </location>
</feature>
<organism evidence="4 5">
    <name type="scientific">Pyronema omphalodes (strain CBS 100304)</name>
    <name type="common">Pyronema confluens</name>
    <dbReference type="NCBI Taxonomy" id="1076935"/>
    <lineage>
        <taxon>Eukaryota</taxon>
        <taxon>Fungi</taxon>
        <taxon>Dikarya</taxon>
        <taxon>Ascomycota</taxon>
        <taxon>Pezizomycotina</taxon>
        <taxon>Pezizomycetes</taxon>
        <taxon>Pezizales</taxon>
        <taxon>Pyronemataceae</taxon>
        <taxon>Pyronema</taxon>
    </lineage>
</organism>